<keyword evidence="1" id="KW-0472">Membrane</keyword>
<evidence type="ECO:0000313" key="2">
    <source>
        <dbReference type="EMBL" id="WQQ25506.1"/>
    </source>
</evidence>
<proteinExistence type="predicted"/>
<evidence type="ECO:0000313" key="3">
    <source>
        <dbReference type="Proteomes" id="UP001327225"/>
    </source>
</evidence>
<keyword evidence="1" id="KW-1133">Transmembrane helix</keyword>
<dbReference type="Gene3D" id="2.120.10.80">
    <property type="entry name" value="Kelch-type beta propeller"/>
    <property type="match status" value="2"/>
</dbReference>
<accession>A0ABZ0ZNH1</accession>
<dbReference type="InterPro" id="IPR015915">
    <property type="entry name" value="Kelch-typ_b-propeller"/>
</dbReference>
<evidence type="ECO:0008006" key="4">
    <source>
        <dbReference type="Google" id="ProtNLM"/>
    </source>
</evidence>
<dbReference type="Proteomes" id="UP001327225">
    <property type="component" value="Chromosome"/>
</dbReference>
<evidence type="ECO:0000256" key="1">
    <source>
        <dbReference type="SAM" id="Phobius"/>
    </source>
</evidence>
<keyword evidence="3" id="KW-1185">Reference proteome</keyword>
<keyword evidence="1" id="KW-0812">Transmembrane</keyword>
<dbReference type="SUPFAM" id="SSF50965">
    <property type="entry name" value="Galactose oxidase, central domain"/>
    <property type="match status" value="1"/>
</dbReference>
<dbReference type="SUPFAM" id="SSF117281">
    <property type="entry name" value="Kelch motif"/>
    <property type="match status" value="1"/>
</dbReference>
<sequence>MASELREALTRAAAPVEIGPDDRHRVSDAIAADRRRRITMAAVGGTIAAVVAIGVGVAVVDGGRADDRPGVTDRGKATSGWERVAASPLAPRDQAVAVWTGSEVIVVGGTTGRPCSPDADCAPPPKSAERADGAAYDPATETWREIAPAPAAVAGGHALWWDDRMIVVSDRLTLAYDPAADQWQRLDLHPSGLYEGGLVGTDEGPVAFSYDQRPRADDVSDWRLDLATGEWSALPHDPFAESYDRSMAWHEDRLWLLSMDVEHHFGAHEGSPSRIAVLDGDTWTVVDEETPDLTYGQRLVQHQGSFVIAPGSYRSDFASHAFDPETGEWRTLPGSGGAERGCPLGDAIVGPAWVASGNGLYSASPADALAAPPCPGMPAPAVTVWAGDRLFIWGGPNPDYDGNLDDGWVWTPPPPE</sequence>
<name>A0ABZ0ZNH1_9ACTN</name>
<reference evidence="3" key="1">
    <citation type="submission" date="2023-12" db="EMBL/GenBank/DDBJ databases">
        <title>Novel species in genus Nocardioides.</title>
        <authorList>
            <person name="Zhou H."/>
        </authorList>
    </citation>
    <scope>NUCLEOTIDE SEQUENCE [LARGE SCALE GENOMIC DNA]</scope>
    <source>
        <strain evidence="3">HM61</strain>
    </source>
</reference>
<feature type="transmembrane region" description="Helical" evidence="1">
    <location>
        <begin position="38"/>
        <end position="60"/>
    </location>
</feature>
<dbReference type="EMBL" id="CP141059">
    <property type="protein sequence ID" value="WQQ25506.1"/>
    <property type="molecule type" value="Genomic_DNA"/>
</dbReference>
<organism evidence="2 3">
    <name type="scientific">Nocardioides bizhenqiangii</name>
    <dbReference type="NCBI Taxonomy" id="3095076"/>
    <lineage>
        <taxon>Bacteria</taxon>
        <taxon>Bacillati</taxon>
        <taxon>Actinomycetota</taxon>
        <taxon>Actinomycetes</taxon>
        <taxon>Propionibacteriales</taxon>
        <taxon>Nocardioidaceae</taxon>
        <taxon>Nocardioides</taxon>
    </lineage>
</organism>
<gene>
    <name evidence="2" type="ORF">SHK19_16245</name>
</gene>
<dbReference type="InterPro" id="IPR011043">
    <property type="entry name" value="Gal_Oxase/kelch_b-propeller"/>
</dbReference>
<protein>
    <recommendedName>
        <fullName evidence="4">Galactose oxidase</fullName>
    </recommendedName>
</protein>
<dbReference type="RefSeq" id="WP_322456531.1">
    <property type="nucleotide sequence ID" value="NZ_CP141059.1"/>
</dbReference>